<dbReference type="EMBL" id="UXSR01005191">
    <property type="protein sequence ID" value="VDD79337.1"/>
    <property type="molecule type" value="Genomic_DNA"/>
</dbReference>
<reference evidence="2 3" key="1">
    <citation type="submission" date="2018-10" db="EMBL/GenBank/DDBJ databases">
        <authorList>
            <consortium name="Pathogen Informatics"/>
        </authorList>
    </citation>
    <scope>NUCLEOTIDE SEQUENCE [LARGE SCALE GENOMIC DNA]</scope>
</reference>
<dbReference type="Proteomes" id="UP000267029">
    <property type="component" value="Unassembled WGS sequence"/>
</dbReference>
<dbReference type="OrthoDB" id="2135488at2759"/>
<feature type="compositionally biased region" description="Low complexity" evidence="1">
    <location>
        <begin position="234"/>
        <end position="244"/>
    </location>
</feature>
<proteinExistence type="predicted"/>
<feature type="region of interest" description="Disordered" evidence="1">
    <location>
        <begin position="907"/>
        <end position="937"/>
    </location>
</feature>
<dbReference type="STRING" id="53468.A0A0R3UEC7"/>
<feature type="compositionally biased region" description="Low complexity" evidence="1">
    <location>
        <begin position="257"/>
        <end position="271"/>
    </location>
</feature>
<feature type="region of interest" description="Disordered" evidence="1">
    <location>
        <begin position="199"/>
        <end position="271"/>
    </location>
</feature>
<sequence length="1057" mass="113123">MADLHKFIRQQFSDNNWAKECDVSSISIVKLKEIAESFCQLDVKSKLNIILTYCNSAIPTDPEIAKYVESVTLQALVEENSFVRAIATVLHSRQNFGHLTFDISETNDTFAKTLENLSSHHAVESTSSKVPLLAELLDTRITDAALTPSSHLGVVTSNCLNSLCGFRLRCKTPALKMKEAYLDRLHEECERRRVHVPIPGRSFGKQESFEDIPLDGRNNQHLNDNSHQDTTVGSRRAPSFPRRSSMARKSDIGDGEASVAGSPGPAGASSLVGSSARAKLLAMQSRPSVASGTNGASGAGGAGNPSRRMMLLSSTETGERSSLRLLSSSSTSAAGNRRSAGIKLLDFEDLPATGIQAKRLRREQLEKEREEKRREREEKARERREARDAARQARLLAPGTNSKLANPSSPPLPLHNPPPPPPPPRLAVAPAKVPEIDESERPARNHHARHLPDEEDDDDDYDDEEEEGCSIRNPGGFNESLPQPAVSLQPQQAAPAATIVLKRSAQGGHFVPQLITTNQSAAVQPGIFQAVPGNPRIRFIRPWAPQPVQDSGTEAVAATTTRFVQLPDGRLALATAPPQQAQQPQQQTVFIANPGTVSPITFVSVTSKRLSKSPVTSKTKNLRCSVSGVSDVGLEGAVNASKGPLDNLFQIQMAAAPATQLPISLPSTFQAAATPNSTQVFVRTPTLANSAQKHTVVVSPSLPQAAIQLPLAPTAVVGQGVPLSTATRLQPRVFTNPGLGWSSWLNNTDRPDLSISRKPGGLMSGAMTALGSHGIKCCGGILKMRVGFKCGIYPFVCKLIQIRPRMPVPSTGAVTPAVAAAATAATTGVSPTPATPAATIPVILPSLNAVASGTSTTTTTIQQPRILVASSATSVSPVSACSTSQPQQQQPTTLCSQLMRIVPRAPLSTSASPSTAVDAATSKPPQQPQATPSRPREEFRLTTTQLNSIHSLFQDANCLSRPDKAIILSFVSGQRGNALFSFYYLNPHPEAGSALRIRLSEYRERVIDAASGKVMEVAADTFIHLDYATGKFERVKSYRSLPSDQLMALPVLPGTPH</sequence>
<dbReference type="AlphaFoldDB" id="A0A0R3UEC7"/>
<feature type="region of interest" description="Disordered" evidence="1">
    <location>
        <begin position="364"/>
        <end position="483"/>
    </location>
</feature>
<feature type="compositionally biased region" description="Acidic residues" evidence="1">
    <location>
        <begin position="453"/>
        <end position="468"/>
    </location>
</feature>
<feature type="compositionally biased region" description="Basic and acidic residues" evidence="1">
    <location>
        <begin position="364"/>
        <end position="391"/>
    </location>
</feature>
<organism evidence="2 3">
    <name type="scientific">Mesocestoides corti</name>
    <name type="common">Flatworm</name>
    <dbReference type="NCBI Taxonomy" id="53468"/>
    <lineage>
        <taxon>Eukaryota</taxon>
        <taxon>Metazoa</taxon>
        <taxon>Spiralia</taxon>
        <taxon>Lophotrochozoa</taxon>
        <taxon>Platyhelminthes</taxon>
        <taxon>Cestoda</taxon>
        <taxon>Eucestoda</taxon>
        <taxon>Cyclophyllidea</taxon>
        <taxon>Mesocestoididae</taxon>
        <taxon>Mesocestoides</taxon>
    </lineage>
</organism>
<feature type="compositionally biased region" description="Pro residues" evidence="1">
    <location>
        <begin position="408"/>
        <end position="425"/>
    </location>
</feature>
<gene>
    <name evidence="2" type="ORF">MCOS_LOCUS5340</name>
</gene>
<name>A0A0R3UEC7_MESCO</name>
<evidence type="ECO:0000313" key="3">
    <source>
        <dbReference type="Proteomes" id="UP000267029"/>
    </source>
</evidence>
<evidence type="ECO:0000256" key="1">
    <source>
        <dbReference type="SAM" id="MobiDB-lite"/>
    </source>
</evidence>
<feature type="compositionally biased region" description="Low complexity" evidence="1">
    <location>
        <begin position="392"/>
        <end position="407"/>
    </location>
</feature>
<accession>A0A0R3UEC7</accession>
<feature type="compositionally biased region" description="Polar residues" evidence="1">
    <location>
        <begin position="217"/>
        <end position="233"/>
    </location>
</feature>
<evidence type="ECO:0000313" key="2">
    <source>
        <dbReference type="EMBL" id="VDD79337.1"/>
    </source>
</evidence>
<keyword evidence="3" id="KW-1185">Reference proteome</keyword>
<feature type="compositionally biased region" description="Low complexity" evidence="1">
    <location>
        <begin position="907"/>
        <end position="916"/>
    </location>
</feature>
<feature type="region of interest" description="Disordered" evidence="1">
    <location>
        <begin position="283"/>
        <end position="337"/>
    </location>
</feature>
<protein>
    <submittedName>
        <fullName evidence="2">Uncharacterized protein</fullName>
    </submittedName>
</protein>
<feature type="compositionally biased region" description="Low complexity" evidence="1">
    <location>
        <begin position="323"/>
        <end position="337"/>
    </location>
</feature>